<reference evidence="2 3" key="1">
    <citation type="submission" date="2024-10" db="EMBL/GenBank/DDBJ databases">
        <title>Updated reference genomes for cyclostephanoid diatoms.</title>
        <authorList>
            <person name="Roberts W.R."/>
            <person name="Alverson A.J."/>
        </authorList>
    </citation>
    <scope>NUCLEOTIDE SEQUENCE [LARGE SCALE GENOMIC DNA]</scope>
    <source>
        <strain evidence="2 3">AJA232-27</strain>
    </source>
</reference>
<feature type="transmembrane region" description="Helical" evidence="1">
    <location>
        <begin position="128"/>
        <end position="148"/>
    </location>
</feature>
<accession>A0ABD3M0A2</accession>
<comment type="caution">
    <text evidence="2">The sequence shown here is derived from an EMBL/GenBank/DDBJ whole genome shotgun (WGS) entry which is preliminary data.</text>
</comment>
<dbReference type="EMBL" id="JALLBG020000265">
    <property type="protein sequence ID" value="KAL3757435.1"/>
    <property type="molecule type" value="Genomic_DNA"/>
</dbReference>
<name>A0ABD3M0A2_9STRA</name>
<sequence>MDHTVNEMYAQLATTKSDIIISSTSSSSSAVELLDAVTTSTSTVITSTTAMVAAAPGIQHLPVWFDTTHLQTFGSNWLAITHIDTPYAPAIASSGLAFVCITTSWLLCGYISGAFLHRNTIECNPTQAMIVTFQTWIGTALLMILLALGSDKLWSALDTINALSPQARGGLTKADADYIFDSLSVLGFWRFMLNWFLGYR</sequence>
<dbReference type="AlphaFoldDB" id="A0ABD3M0A2"/>
<feature type="transmembrane region" description="Helical" evidence="1">
    <location>
        <begin position="96"/>
        <end position="116"/>
    </location>
</feature>
<protein>
    <submittedName>
        <fullName evidence="2">Uncharacterized protein</fullName>
    </submittedName>
</protein>
<evidence type="ECO:0000256" key="1">
    <source>
        <dbReference type="SAM" id="Phobius"/>
    </source>
</evidence>
<organism evidence="2 3">
    <name type="scientific">Discostella pseudostelligera</name>
    <dbReference type="NCBI Taxonomy" id="259834"/>
    <lineage>
        <taxon>Eukaryota</taxon>
        <taxon>Sar</taxon>
        <taxon>Stramenopiles</taxon>
        <taxon>Ochrophyta</taxon>
        <taxon>Bacillariophyta</taxon>
        <taxon>Coscinodiscophyceae</taxon>
        <taxon>Thalassiosirophycidae</taxon>
        <taxon>Stephanodiscales</taxon>
        <taxon>Stephanodiscaceae</taxon>
        <taxon>Discostella</taxon>
    </lineage>
</organism>
<evidence type="ECO:0000313" key="2">
    <source>
        <dbReference type="EMBL" id="KAL3757435.1"/>
    </source>
</evidence>
<evidence type="ECO:0000313" key="3">
    <source>
        <dbReference type="Proteomes" id="UP001530293"/>
    </source>
</evidence>
<gene>
    <name evidence="2" type="ORF">ACHAWU_006642</name>
</gene>
<dbReference type="Proteomes" id="UP001530293">
    <property type="component" value="Unassembled WGS sequence"/>
</dbReference>
<keyword evidence="1" id="KW-0812">Transmembrane</keyword>
<proteinExistence type="predicted"/>
<keyword evidence="1" id="KW-0472">Membrane</keyword>
<keyword evidence="1" id="KW-1133">Transmembrane helix</keyword>
<keyword evidence="3" id="KW-1185">Reference proteome</keyword>
<feature type="transmembrane region" description="Helical" evidence="1">
    <location>
        <begin position="178"/>
        <end position="197"/>
    </location>
</feature>